<evidence type="ECO:0000313" key="1">
    <source>
        <dbReference type="EMBL" id="JAG02425.1"/>
    </source>
</evidence>
<sequence length="161" mass="17876">TLSNSSVGVNEVRRNDATPYRDILNTNLTMQVSHVPAALPTKNAPPLNPNMLLKRQRKIVTGSKVNGSLGVVPKKRAVFVSRLEPSLCEADIKAYLDASATLRSVKISKLLTRFNTYSSFHISVHENEFPILLDPEFWPEGSIISEYRGPLRTEQLSAETS</sequence>
<proteinExistence type="predicted"/>
<reference evidence="1" key="2">
    <citation type="submission" date="2014-07" db="EMBL/GenBank/DDBJ databases">
        <authorList>
            <person name="Hull J."/>
        </authorList>
    </citation>
    <scope>NUCLEOTIDE SEQUENCE</scope>
</reference>
<gene>
    <name evidence="1" type="primary">ycf2-A_7</name>
    <name evidence="1" type="ORF">CM83_2349</name>
</gene>
<protein>
    <submittedName>
        <fullName evidence="1">Protein ycf2</fullName>
    </submittedName>
</protein>
<organism evidence="1">
    <name type="scientific">Lygus hesperus</name>
    <name type="common">Western plant bug</name>
    <dbReference type="NCBI Taxonomy" id="30085"/>
    <lineage>
        <taxon>Eukaryota</taxon>
        <taxon>Metazoa</taxon>
        <taxon>Ecdysozoa</taxon>
        <taxon>Arthropoda</taxon>
        <taxon>Hexapoda</taxon>
        <taxon>Insecta</taxon>
        <taxon>Pterygota</taxon>
        <taxon>Neoptera</taxon>
        <taxon>Paraneoptera</taxon>
        <taxon>Hemiptera</taxon>
        <taxon>Heteroptera</taxon>
        <taxon>Panheteroptera</taxon>
        <taxon>Cimicomorpha</taxon>
        <taxon>Miridae</taxon>
        <taxon>Mirini</taxon>
        <taxon>Lygus</taxon>
    </lineage>
</organism>
<feature type="non-terminal residue" evidence="1">
    <location>
        <position position="1"/>
    </location>
</feature>
<name>A0A0A9WC33_LYGHE</name>
<dbReference type="AlphaFoldDB" id="A0A0A9WC33"/>
<dbReference type="EMBL" id="GBHO01041179">
    <property type="protein sequence ID" value="JAG02425.1"/>
    <property type="molecule type" value="Transcribed_RNA"/>
</dbReference>
<reference evidence="1" key="1">
    <citation type="journal article" date="2014" name="PLoS ONE">
        <title>Transcriptome-Based Identification of ABC Transporters in the Western Tarnished Plant Bug Lygus hesperus.</title>
        <authorList>
            <person name="Hull J.J."/>
            <person name="Chaney K."/>
            <person name="Geib S.M."/>
            <person name="Fabrick J.A."/>
            <person name="Brent C.S."/>
            <person name="Walsh D."/>
            <person name="Lavine L.C."/>
        </authorList>
    </citation>
    <scope>NUCLEOTIDE SEQUENCE</scope>
</reference>
<accession>A0A0A9WC33</accession>